<dbReference type="Pfam" id="PF22941">
    <property type="entry name" value="TADA2A-like_3rd"/>
    <property type="match status" value="1"/>
</dbReference>
<feature type="coiled-coil region" evidence="5">
    <location>
        <begin position="397"/>
        <end position="424"/>
    </location>
</feature>
<feature type="compositionally biased region" description="Basic and acidic residues" evidence="6">
    <location>
        <begin position="271"/>
        <end position="281"/>
    </location>
</feature>
<keyword evidence="9" id="KW-0238">DNA-binding</keyword>
<evidence type="ECO:0000256" key="4">
    <source>
        <dbReference type="ARBA" id="ARBA00022833"/>
    </source>
</evidence>
<gene>
    <name evidence="9" type="ORF">OESDEN_04757</name>
</gene>
<keyword evidence="4" id="KW-0862">Zinc</keyword>
<dbReference type="OrthoDB" id="270417at2759"/>
<name>A0A0B1TCM0_OESDE</name>
<dbReference type="SUPFAM" id="SSF46689">
    <property type="entry name" value="Homeodomain-like"/>
    <property type="match status" value="1"/>
</dbReference>
<dbReference type="PANTHER" id="PTHR12374">
    <property type="entry name" value="TRANSCRIPTIONAL ADAPTOR 2 ADA2 -RELATED"/>
    <property type="match status" value="1"/>
</dbReference>
<evidence type="ECO:0000313" key="10">
    <source>
        <dbReference type="Proteomes" id="UP000053660"/>
    </source>
</evidence>
<dbReference type="InterPro" id="IPR017884">
    <property type="entry name" value="SANT_dom"/>
</dbReference>
<dbReference type="EMBL" id="KN550013">
    <property type="protein sequence ID" value="KHJ95298.1"/>
    <property type="molecule type" value="Genomic_DNA"/>
</dbReference>
<dbReference type="GO" id="GO:0008270">
    <property type="term" value="F:zinc ion binding"/>
    <property type="evidence" value="ECO:0007669"/>
    <property type="project" value="UniProtKB-KW"/>
</dbReference>
<dbReference type="GO" id="GO:0003677">
    <property type="term" value="F:DNA binding"/>
    <property type="evidence" value="ECO:0007669"/>
    <property type="project" value="UniProtKB-KW"/>
</dbReference>
<feature type="region of interest" description="Disordered" evidence="6">
    <location>
        <begin position="222"/>
        <end position="289"/>
    </location>
</feature>
<feature type="compositionally biased region" description="Acidic residues" evidence="6">
    <location>
        <begin position="327"/>
        <end position="342"/>
    </location>
</feature>
<evidence type="ECO:0000259" key="8">
    <source>
        <dbReference type="PROSITE" id="PS51293"/>
    </source>
</evidence>
<dbReference type="PANTHER" id="PTHR12374:SF20">
    <property type="entry name" value="TRANSCRIPTIONAL ADAPTER 2-ALPHA"/>
    <property type="match status" value="1"/>
</dbReference>
<feature type="compositionally biased region" description="Polar residues" evidence="6">
    <location>
        <begin position="260"/>
        <end position="270"/>
    </location>
</feature>
<comment type="subcellular location">
    <subcellularLocation>
        <location evidence="1">Nucleus</location>
    </subcellularLocation>
</comment>
<keyword evidence="2" id="KW-0479">Metal-binding</keyword>
<dbReference type="GO" id="GO:0070461">
    <property type="term" value="C:SAGA-type complex"/>
    <property type="evidence" value="ECO:0007669"/>
    <property type="project" value="TreeGrafter"/>
</dbReference>
<dbReference type="GO" id="GO:0006338">
    <property type="term" value="P:chromatin remodeling"/>
    <property type="evidence" value="ECO:0007669"/>
    <property type="project" value="TreeGrafter"/>
</dbReference>
<reference evidence="9 10" key="1">
    <citation type="submission" date="2014-03" db="EMBL/GenBank/DDBJ databases">
        <title>Draft genome of the hookworm Oesophagostomum dentatum.</title>
        <authorList>
            <person name="Mitreva M."/>
        </authorList>
    </citation>
    <scope>NUCLEOTIDE SEQUENCE [LARGE SCALE GENOMIC DNA]</scope>
    <source>
        <strain evidence="9 10">OD-Hann</strain>
    </source>
</reference>
<dbReference type="GO" id="GO:0003713">
    <property type="term" value="F:transcription coactivator activity"/>
    <property type="evidence" value="ECO:0007669"/>
    <property type="project" value="TreeGrafter"/>
</dbReference>
<dbReference type="Proteomes" id="UP000053660">
    <property type="component" value="Unassembled WGS sequence"/>
</dbReference>
<dbReference type="InterPro" id="IPR009057">
    <property type="entry name" value="Homeodomain-like_sf"/>
</dbReference>
<feature type="compositionally biased region" description="Basic and acidic residues" evidence="6">
    <location>
        <begin position="356"/>
        <end position="365"/>
    </location>
</feature>
<dbReference type="Gene3D" id="1.10.10.60">
    <property type="entry name" value="Homeodomain-like"/>
    <property type="match status" value="1"/>
</dbReference>
<dbReference type="InterPro" id="IPR001005">
    <property type="entry name" value="SANT/Myb"/>
</dbReference>
<feature type="compositionally biased region" description="Acidic residues" evidence="6">
    <location>
        <begin position="250"/>
        <end position="259"/>
    </location>
</feature>
<sequence>MASSSGGSESKEVIICINCRQLIQYKLHVKCCECSAMICIDCFSYGCEAGSHVRGHNYEIRDPLGGRTFDARGSWGALEEKKLLAAAYRYKLGNWGEVTKLMDTSRPISQVQEYYDRFFIRGPVGQLALKRLTWEETKKTMIADKTLFQQVESDRITYLLIVIDALRDSKTKLDPESPNLMSEVDDLMQNYMSRLQLDADEHPALGSEQAAMLNEAADLALSDDSCDPSDVEEGETKKVPDDSYMTGLEPENDSDEEDTNMSAPSATFKTMKNDAKTDSKCVRKSSRQSTVLLRPSKIKIRCGLRKSTLEKCSRSSRYRRVMPESSSTDEDSMSADEVENMETDQASVDDSQEPTHGLEKEHSTDEYTASESESTKRPPHKQFNSASVRKKRRARFITKKARRLKEFQKRMARMNRAAEKRLNELSDLCPAEEIRALRDTKPNLALYSNDYFVKPKVRQSDMDMLAYNAARNDFEWEWYNDAEQLISRLMVQESSDKIEDLENDIKFARLERYFRILKTRKAFRRAIVEHDKIPEFFRFMMNMTMEKRKASQIFEQRSPLEKLLARAQQCLTKKEIEDLRNHLESKGSALFQMP</sequence>
<feature type="domain" description="Myb-like" evidence="7">
    <location>
        <begin position="67"/>
        <end position="119"/>
    </location>
</feature>
<evidence type="ECO:0000256" key="2">
    <source>
        <dbReference type="ARBA" id="ARBA00022723"/>
    </source>
</evidence>
<keyword evidence="3" id="KW-0863">Zinc-finger</keyword>
<organism evidence="9 10">
    <name type="scientific">Oesophagostomum dentatum</name>
    <name type="common">Nodular worm</name>
    <dbReference type="NCBI Taxonomy" id="61180"/>
    <lineage>
        <taxon>Eukaryota</taxon>
        <taxon>Metazoa</taxon>
        <taxon>Ecdysozoa</taxon>
        <taxon>Nematoda</taxon>
        <taxon>Chromadorea</taxon>
        <taxon>Rhabditida</taxon>
        <taxon>Rhabditina</taxon>
        <taxon>Rhabditomorpha</taxon>
        <taxon>Strongyloidea</taxon>
        <taxon>Strongylidae</taxon>
        <taxon>Oesophagostomum</taxon>
    </lineage>
</organism>
<evidence type="ECO:0000256" key="1">
    <source>
        <dbReference type="ARBA" id="ARBA00004123"/>
    </source>
</evidence>
<evidence type="ECO:0000256" key="5">
    <source>
        <dbReference type="SAM" id="Coils"/>
    </source>
</evidence>
<evidence type="ECO:0000259" key="7">
    <source>
        <dbReference type="PROSITE" id="PS50090"/>
    </source>
</evidence>
<keyword evidence="10" id="KW-1185">Reference proteome</keyword>
<feature type="region of interest" description="Disordered" evidence="6">
    <location>
        <begin position="312"/>
        <end position="391"/>
    </location>
</feature>
<feature type="domain" description="SANT" evidence="8">
    <location>
        <begin position="70"/>
        <end position="123"/>
    </location>
</feature>
<evidence type="ECO:0000256" key="6">
    <source>
        <dbReference type="SAM" id="MobiDB-lite"/>
    </source>
</evidence>
<dbReference type="InterPro" id="IPR000433">
    <property type="entry name" value="Znf_ZZ"/>
</dbReference>
<dbReference type="AlphaFoldDB" id="A0A0B1TCM0"/>
<proteinExistence type="predicted"/>
<dbReference type="GO" id="GO:0005634">
    <property type="term" value="C:nucleus"/>
    <property type="evidence" value="ECO:0007669"/>
    <property type="project" value="UniProtKB-SubCell"/>
</dbReference>
<dbReference type="PROSITE" id="PS51293">
    <property type="entry name" value="SANT"/>
    <property type="match status" value="1"/>
</dbReference>
<dbReference type="GO" id="GO:0006357">
    <property type="term" value="P:regulation of transcription by RNA polymerase II"/>
    <property type="evidence" value="ECO:0007669"/>
    <property type="project" value="TreeGrafter"/>
</dbReference>
<protein>
    <submittedName>
        <fullName evidence="9">Myb-like DNA-binding domain protein</fullName>
    </submittedName>
</protein>
<feature type="compositionally biased region" description="Acidic residues" evidence="6">
    <location>
        <begin position="224"/>
        <end position="233"/>
    </location>
</feature>
<evidence type="ECO:0000313" key="9">
    <source>
        <dbReference type="EMBL" id="KHJ95298.1"/>
    </source>
</evidence>
<dbReference type="Pfam" id="PF25299">
    <property type="entry name" value="ZZ_ADA2"/>
    <property type="match status" value="1"/>
</dbReference>
<dbReference type="SMART" id="SM00717">
    <property type="entry name" value="SANT"/>
    <property type="match status" value="1"/>
</dbReference>
<dbReference type="PROSITE" id="PS50090">
    <property type="entry name" value="MYB_LIKE"/>
    <property type="match status" value="1"/>
</dbReference>
<accession>A0A0B1TCM0</accession>
<keyword evidence="5" id="KW-0175">Coiled coil</keyword>
<dbReference type="InterPro" id="IPR055141">
    <property type="entry name" value="TADA2A_B-like_dom"/>
</dbReference>
<evidence type="ECO:0000256" key="3">
    <source>
        <dbReference type="ARBA" id="ARBA00022771"/>
    </source>
</evidence>
<dbReference type="GO" id="GO:0003682">
    <property type="term" value="F:chromatin binding"/>
    <property type="evidence" value="ECO:0007669"/>
    <property type="project" value="TreeGrafter"/>
</dbReference>